<proteinExistence type="predicted"/>
<keyword evidence="3" id="KW-1185">Reference proteome</keyword>
<feature type="compositionally biased region" description="Low complexity" evidence="1">
    <location>
        <begin position="18"/>
        <end position="61"/>
    </location>
</feature>
<comment type="caution">
    <text evidence="2">The sequence shown here is derived from an EMBL/GenBank/DDBJ whole genome shotgun (WGS) entry which is preliminary data.</text>
</comment>
<protein>
    <submittedName>
        <fullName evidence="2">Uncharacterized protein</fullName>
    </submittedName>
</protein>
<gene>
    <name evidence="2" type="ORF">SO694_00129015</name>
</gene>
<evidence type="ECO:0000313" key="3">
    <source>
        <dbReference type="Proteomes" id="UP001363151"/>
    </source>
</evidence>
<reference evidence="2 3" key="1">
    <citation type="submission" date="2024-03" db="EMBL/GenBank/DDBJ databases">
        <title>Aureococcus anophagefferens CCMP1851 and Kratosvirus quantuckense: Draft genome of a second virus-susceptible host strain in the model system.</title>
        <authorList>
            <person name="Chase E."/>
            <person name="Truchon A.R."/>
            <person name="Schepens W."/>
            <person name="Wilhelm S.W."/>
        </authorList>
    </citation>
    <scope>NUCLEOTIDE SEQUENCE [LARGE SCALE GENOMIC DNA]</scope>
    <source>
        <strain evidence="2 3">CCMP1851</strain>
    </source>
</reference>
<sequence length="89" mass="9656">MLPCEPYARGFSDSPVRSTPRARISSVSSSPGASRGPPRRSSSWEARAARASKSPLKSKSSALDLRRDFDLELSDDEEDLEIAAATTRC</sequence>
<dbReference type="Proteomes" id="UP001363151">
    <property type="component" value="Unassembled WGS sequence"/>
</dbReference>
<evidence type="ECO:0000256" key="1">
    <source>
        <dbReference type="SAM" id="MobiDB-lite"/>
    </source>
</evidence>
<evidence type="ECO:0000313" key="2">
    <source>
        <dbReference type="EMBL" id="KAK7248238.1"/>
    </source>
</evidence>
<accession>A0ABR1G4Y1</accession>
<dbReference type="EMBL" id="JBBJCI010000118">
    <property type="protein sequence ID" value="KAK7248238.1"/>
    <property type="molecule type" value="Genomic_DNA"/>
</dbReference>
<name>A0ABR1G4Y1_AURAN</name>
<organism evidence="2 3">
    <name type="scientific">Aureococcus anophagefferens</name>
    <name type="common">Harmful bloom alga</name>
    <dbReference type="NCBI Taxonomy" id="44056"/>
    <lineage>
        <taxon>Eukaryota</taxon>
        <taxon>Sar</taxon>
        <taxon>Stramenopiles</taxon>
        <taxon>Ochrophyta</taxon>
        <taxon>Pelagophyceae</taxon>
        <taxon>Pelagomonadales</taxon>
        <taxon>Pelagomonadaceae</taxon>
        <taxon>Aureococcus</taxon>
    </lineage>
</organism>
<feature type="region of interest" description="Disordered" evidence="1">
    <location>
        <begin position="1"/>
        <end position="61"/>
    </location>
</feature>